<evidence type="ECO:0000256" key="2">
    <source>
        <dbReference type="ARBA" id="ARBA00004496"/>
    </source>
</evidence>
<evidence type="ECO:0000313" key="11">
    <source>
        <dbReference type="Proteomes" id="UP001520878"/>
    </source>
</evidence>
<reference evidence="10 11" key="1">
    <citation type="submission" date="2021-10" db="EMBL/GenBank/DDBJ databases">
        <title>Draft genome of Aestuariibacter halophilus JC2043.</title>
        <authorList>
            <person name="Emsley S.A."/>
            <person name="Pfannmuller K.M."/>
            <person name="Ushijima B."/>
            <person name="Saw J.H."/>
            <person name="Videau P."/>
        </authorList>
    </citation>
    <scope>NUCLEOTIDE SEQUENCE [LARGE SCALE GENOMIC DNA]</scope>
    <source>
        <strain evidence="10 11">JC2043</strain>
    </source>
</reference>
<dbReference type="GO" id="GO:0008119">
    <property type="term" value="F:thiopurine S-methyltransferase activity"/>
    <property type="evidence" value="ECO:0007669"/>
    <property type="project" value="UniProtKB-EC"/>
</dbReference>
<evidence type="ECO:0000256" key="5">
    <source>
        <dbReference type="ARBA" id="ARBA00022490"/>
    </source>
</evidence>
<dbReference type="HAMAP" id="MF_00812">
    <property type="entry name" value="Thiopur_methtran"/>
    <property type="match status" value="1"/>
</dbReference>
<feature type="binding site" evidence="9">
    <location>
        <position position="45"/>
    </location>
    <ligand>
        <name>S-adenosyl-L-methionine</name>
        <dbReference type="ChEBI" id="CHEBI:59789"/>
    </ligand>
</feature>
<dbReference type="PROSITE" id="PS51585">
    <property type="entry name" value="SAM_MT_TPMT"/>
    <property type="match status" value="1"/>
</dbReference>
<name>A0ABS8G737_9ALTE</name>
<keyword evidence="7 9" id="KW-0808">Transferase</keyword>
<organism evidence="10 11">
    <name type="scientific">Fluctibacter halophilus</name>
    <dbReference type="NCBI Taxonomy" id="226011"/>
    <lineage>
        <taxon>Bacteria</taxon>
        <taxon>Pseudomonadati</taxon>
        <taxon>Pseudomonadota</taxon>
        <taxon>Gammaproteobacteria</taxon>
        <taxon>Alteromonadales</taxon>
        <taxon>Alteromonadaceae</taxon>
        <taxon>Fluctibacter</taxon>
    </lineage>
</organism>
<dbReference type="InterPro" id="IPR022474">
    <property type="entry name" value="Thiopur_S-MeTfrase_Se/Te_detox"/>
</dbReference>
<dbReference type="EMBL" id="JAJEWP010000001">
    <property type="protein sequence ID" value="MCC2616333.1"/>
    <property type="molecule type" value="Genomic_DNA"/>
</dbReference>
<dbReference type="PANTHER" id="PTHR10259">
    <property type="entry name" value="THIOPURINE S-METHYLTRANSFERASE"/>
    <property type="match status" value="1"/>
</dbReference>
<dbReference type="GO" id="GO:0032259">
    <property type="term" value="P:methylation"/>
    <property type="evidence" value="ECO:0007669"/>
    <property type="project" value="UniProtKB-KW"/>
</dbReference>
<keyword evidence="5 9" id="KW-0963">Cytoplasm</keyword>
<evidence type="ECO:0000313" key="10">
    <source>
        <dbReference type="EMBL" id="MCC2616333.1"/>
    </source>
</evidence>
<dbReference type="PANTHER" id="PTHR10259:SF11">
    <property type="entry name" value="THIOPURINE S-METHYLTRANSFERASE"/>
    <property type="match status" value="1"/>
</dbReference>
<feature type="binding site" evidence="9">
    <location>
        <position position="66"/>
    </location>
    <ligand>
        <name>S-adenosyl-L-methionine</name>
        <dbReference type="ChEBI" id="CHEBI:59789"/>
    </ligand>
</feature>
<keyword evidence="6 9" id="KW-0489">Methyltransferase</keyword>
<evidence type="ECO:0000256" key="4">
    <source>
        <dbReference type="ARBA" id="ARBA00011905"/>
    </source>
</evidence>
<comment type="similarity">
    <text evidence="3 9">Belongs to the class I-like SAM-binding methyltransferase superfamily. TPMT family.</text>
</comment>
<gene>
    <name evidence="10" type="primary">tmpT</name>
    <name evidence="9" type="synonym">tpm</name>
    <name evidence="10" type="ORF">LJ739_08780</name>
</gene>
<comment type="subcellular location">
    <subcellularLocation>
        <location evidence="2 9">Cytoplasm</location>
    </subcellularLocation>
</comment>
<evidence type="ECO:0000256" key="9">
    <source>
        <dbReference type="HAMAP-Rule" id="MF_00812"/>
    </source>
</evidence>
<evidence type="ECO:0000256" key="6">
    <source>
        <dbReference type="ARBA" id="ARBA00022603"/>
    </source>
</evidence>
<dbReference type="SUPFAM" id="SSF53335">
    <property type="entry name" value="S-adenosyl-L-methionine-dependent methyltransferases"/>
    <property type="match status" value="1"/>
</dbReference>
<dbReference type="InterPro" id="IPR029063">
    <property type="entry name" value="SAM-dependent_MTases_sf"/>
</dbReference>
<dbReference type="EC" id="2.1.1.67" evidence="4 9"/>
<dbReference type="InterPro" id="IPR008854">
    <property type="entry name" value="TPMT"/>
</dbReference>
<dbReference type="Pfam" id="PF05724">
    <property type="entry name" value="TPMT"/>
    <property type="match status" value="1"/>
</dbReference>
<evidence type="ECO:0000256" key="3">
    <source>
        <dbReference type="ARBA" id="ARBA00008145"/>
    </source>
</evidence>
<comment type="catalytic activity">
    <reaction evidence="1 9">
        <text>S-adenosyl-L-methionine + a thiopurine = S-adenosyl-L-homocysteine + a thiopurine S-methylether.</text>
        <dbReference type="EC" id="2.1.1.67"/>
    </reaction>
</comment>
<feature type="binding site" evidence="9">
    <location>
        <position position="123"/>
    </location>
    <ligand>
        <name>S-adenosyl-L-methionine</name>
        <dbReference type="ChEBI" id="CHEBI:59789"/>
    </ligand>
</feature>
<evidence type="ECO:0000256" key="1">
    <source>
        <dbReference type="ARBA" id="ARBA00000903"/>
    </source>
</evidence>
<dbReference type="Proteomes" id="UP001520878">
    <property type="component" value="Unassembled WGS sequence"/>
</dbReference>
<dbReference type="NCBIfam" id="TIGR03840">
    <property type="entry name" value="TMPT_Se_Te"/>
    <property type="match status" value="1"/>
</dbReference>
<comment type="caution">
    <text evidence="10">The sequence shown here is derived from an EMBL/GenBank/DDBJ whole genome shotgun (WGS) entry which is preliminary data.</text>
</comment>
<dbReference type="Gene3D" id="3.40.50.150">
    <property type="entry name" value="Vaccinia Virus protein VP39"/>
    <property type="match status" value="1"/>
</dbReference>
<sequence>MDAQFWHDKWESREIGFHQSDYNPFMLRHWAQLGLSANSRVFVPLCGKSRDMHWLLLQGYEVIGCELNETAVVELFDELALSPEIVREGVLTRYRADNLTVYVGDVFKLTLALLGPVDGIYDRAALVALPDSMRQDYARHLTSICANAPQLLITFVYEQAAHAGPPFSVSEDWVQQQYQANYAIQVLETAVLEGGLKGRVPATEQVFLLRPR</sequence>
<dbReference type="RefSeq" id="WP_229159341.1">
    <property type="nucleotide sequence ID" value="NZ_JAJEWP010000001.1"/>
</dbReference>
<dbReference type="InterPro" id="IPR025835">
    <property type="entry name" value="Thiopurine_S-MeTrfase"/>
</dbReference>
<keyword evidence="11" id="KW-1185">Reference proteome</keyword>
<proteinExistence type="inferred from homology"/>
<dbReference type="NCBIfam" id="NF009732">
    <property type="entry name" value="PRK13255.1"/>
    <property type="match status" value="1"/>
</dbReference>
<evidence type="ECO:0000256" key="8">
    <source>
        <dbReference type="ARBA" id="ARBA00022691"/>
    </source>
</evidence>
<protein>
    <recommendedName>
        <fullName evidence="4 9">Thiopurine S-methyltransferase</fullName>
        <ecNumber evidence="4 9">2.1.1.67</ecNumber>
    </recommendedName>
    <alternativeName>
        <fullName evidence="9">Thiopurine methyltransferase</fullName>
    </alternativeName>
</protein>
<feature type="binding site" evidence="9">
    <location>
        <position position="10"/>
    </location>
    <ligand>
        <name>S-adenosyl-L-methionine</name>
        <dbReference type="ChEBI" id="CHEBI:59789"/>
    </ligand>
</feature>
<keyword evidence="8 9" id="KW-0949">S-adenosyl-L-methionine</keyword>
<accession>A0ABS8G737</accession>
<evidence type="ECO:0000256" key="7">
    <source>
        <dbReference type="ARBA" id="ARBA00022679"/>
    </source>
</evidence>
<dbReference type="PIRSF" id="PIRSF023956">
    <property type="entry name" value="Thiopurine_S-methyltransferase"/>
    <property type="match status" value="1"/>
</dbReference>